<sequence>MSLNAGSTTFAARLLMFMAILLGTAGCSRATDVSPAASTAAGASSGASSGAGAAAASGTMGLKLNALNYTDVPIGAFYVDGTWGGTVPARIGSGGGAIICCVALPKQWHPGLTVNLQWRDDNLYRKDPKALASRVVPVERYDTFSDGFLWVLFFPHDRIKVYASQWMPGYRGFPENLQAPDEACPGNFTLRNSDPQCPNPDKRIMQ</sequence>
<organism evidence="3 4">
    <name type="scientific">Burkholderia cenocepacia</name>
    <dbReference type="NCBI Taxonomy" id="95486"/>
    <lineage>
        <taxon>Bacteria</taxon>
        <taxon>Pseudomonadati</taxon>
        <taxon>Pseudomonadota</taxon>
        <taxon>Betaproteobacteria</taxon>
        <taxon>Burkholderiales</taxon>
        <taxon>Burkholderiaceae</taxon>
        <taxon>Burkholderia</taxon>
        <taxon>Burkholderia cepacia complex</taxon>
    </lineage>
</organism>
<evidence type="ECO:0000313" key="4">
    <source>
        <dbReference type="Proteomes" id="UP000188543"/>
    </source>
</evidence>
<dbReference type="Pfam" id="PF11745">
    <property type="entry name" value="DUF3304"/>
    <property type="match status" value="1"/>
</dbReference>
<name>A0A1V2VXX3_9BURK</name>
<evidence type="ECO:0000313" key="3">
    <source>
        <dbReference type="EMBL" id="ONU80068.1"/>
    </source>
</evidence>
<evidence type="ECO:0008006" key="5">
    <source>
        <dbReference type="Google" id="ProtNLM"/>
    </source>
</evidence>
<dbReference type="Proteomes" id="UP000188543">
    <property type="component" value="Unassembled WGS sequence"/>
</dbReference>
<feature type="chain" id="PRO_5010716796" description="DUF3304 domain-containing protein" evidence="2">
    <location>
        <begin position="31"/>
        <end position="206"/>
    </location>
</feature>
<protein>
    <recommendedName>
        <fullName evidence="5">DUF3304 domain-containing protein</fullName>
    </recommendedName>
</protein>
<dbReference type="EMBL" id="MUTJ01000080">
    <property type="protein sequence ID" value="ONU80068.1"/>
    <property type="molecule type" value="Genomic_DNA"/>
</dbReference>
<dbReference type="RefSeq" id="WP_006497562.1">
    <property type="nucleotide sequence ID" value="NZ_CADETK010000010.1"/>
</dbReference>
<reference evidence="3 4" key="1">
    <citation type="submission" date="2016-08" db="EMBL/GenBank/DDBJ databases">
        <authorList>
            <person name="Seilhamer J.J."/>
        </authorList>
    </citation>
    <scope>NUCLEOTIDE SEQUENCE [LARGE SCALE GENOMIC DNA]</scope>
    <source>
        <strain evidence="3 4">VC14762</strain>
    </source>
</reference>
<evidence type="ECO:0000256" key="2">
    <source>
        <dbReference type="SAM" id="SignalP"/>
    </source>
</evidence>
<dbReference type="OrthoDB" id="8656856at2"/>
<evidence type="ECO:0000256" key="1">
    <source>
        <dbReference type="SAM" id="MobiDB-lite"/>
    </source>
</evidence>
<dbReference type="AlphaFoldDB" id="A0A1V2VXX3"/>
<feature type="signal peptide" evidence="2">
    <location>
        <begin position="1"/>
        <end position="30"/>
    </location>
</feature>
<keyword evidence="2" id="KW-0732">Signal</keyword>
<proteinExistence type="predicted"/>
<gene>
    <name evidence="3" type="ORF">A8E72_26235</name>
</gene>
<dbReference type="GeneID" id="56557878"/>
<accession>A0A1V2VXX3</accession>
<feature type="region of interest" description="Disordered" evidence="1">
    <location>
        <begin position="184"/>
        <end position="206"/>
    </location>
</feature>
<comment type="caution">
    <text evidence="3">The sequence shown here is derived from an EMBL/GenBank/DDBJ whole genome shotgun (WGS) entry which is preliminary data.</text>
</comment>
<dbReference type="InterPro" id="IPR021733">
    <property type="entry name" value="DUF3304"/>
</dbReference>